<gene>
    <name evidence="2" type="ORF">C9374_002381</name>
</gene>
<protein>
    <submittedName>
        <fullName evidence="2">Uncharacterized protein</fullName>
    </submittedName>
</protein>
<accession>A0AA88KQP0</accession>
<comment type="caution">
    <text evidence="2">The sequence shown here is derived from an EMBL/GenBank/DDBJ whole genome shotgun (WGS) entry which is preliminary data.</text>
</comment>
<proteinExistence type="predicted"/>
<dbReference type="AlphaFoldDB" id="A0AA88KQP0"/>
<name>A0AA88KQP0_NAELO</name>
<reference evidence="2 3" key="1">
    <citation type="journal article" date="2018" name="BMC Genomics">
        <title>The genome of Naegleria lovaniensis, the basis for a comparative approach to unravel pathogenicity factors of the human pathogenic amoeba N. fowleri.</title>
        <authorList>
            <person name="Liechti N."/>
            <person name="Schurch N."/>
            <person name="Bruggmann R."/>
            <person name="Wittwer M."/>
        </authorList>
    </citation>
    <scope>NUCLEOTIDE SEQUENCE [LARGE SCALE GENOMIC DNA]</scope>
    <source>
        <strain evidence="2 3">ATCC 30569</strain>
    </source>
</reference>
<dbReference type="GeneID" id="68094837"/>
<evidence type="ECO:0000313" key="2">
    <source>
        <dbReference type="EMBL" id="KAG2386637.1"/>
    </source>
</evidence>
<organism evidence="2 3">
    <name type="scientific">Naegleria lovaniensis</name>
    <name type="common">Amoeba</name>
    <dbReference type="NCBI Taxonomy" id="51637"/>
    <lineage>
        <taxon>Eukaryota</taxon>
        <taxon>Discoba</taxon>
        <taxon>Heterolobosea</taxon>
        <taxon>Tetramitia</taxon>
        <taxon>Eutetramitia</taxon>
        <taxon>Vahlkampfiidae</taxon>
        <taxon>Naegleria</taxon>
    </lineage>
</organism>
<evidence type="ECO:0000313" key="3">
    <source>
        <dbReference type="Proteomes" id="UP000816034"/>
    </source>
</evidence>
<dbReference type="Proteomes" id="UP000816034">
    <property type="component" value="Unassembled WGS sequence"/>
</dbReference>
<evidence type="ECO:0000256" key="1">
    <source>
        <dbReference type="SAM" id="MobiDB-lite"/>
    </source>
</evidence>
<feature type="region of interest" description="Disordered" evidence="1">
    <location>
        <begin position="114"/>
        <end position="142"/>
    </location>
</feature>
<sequence>MSSRSRALLINVSFARDQEEDASNMVMMKTNTHFSTPNIQIEDSDEEISPLTSSSSASNSTGSLTCCGHLGGSEMDELSVQDDHSQSISSLFTRLGLNLSRKPSRECSFSQELNSSSSSFNLSNSSYRNTDSNTLSTTPSINSSSSFPLLLAPSNKSQNSMMVFSTPSPSSEDNESQVRDILSSISSRFHNAKKTSNCIIKPKKMKSKRFTKSFEGHSSSNKY</sequence>
<dbReference type="EMBL" id="PYSW02000015">
    <property type="protein sequence ID" value="KAG2386637.1"/>
    <property type="molecule type" value="Genomic_DNA"/>
</dbReference>
<dbReference type="RefSeq" id="XP_044550629.1">
    <property type="nucleotide sequence ID" value="XM_044691793.1"/>
</dbReference>
<keyword evidence="3" id="KW-1185">Reference proteome</keyword>